<proteinExistence type="predicted"/>
<feature type="coiled-coil region" evidence="1">
    <location>
        <begin position="19"/>
        <end position="63"/>
    </location>
</feature>
<protein>
    <submittedName>
        <fullName evidence="2">Uncharacterized protein</fullName>
    </submittedName>
</protein>
<evidence type="ECO:0000313" key="2">
    <source>
        <dbReference type="EMBL" id="ADA82323.1"/>
    </source>
</evidence>
<keyword evidence="1" id="KW-0175">Coiled coil</keyword>
<keyword evidence="3" id="KW-1185">Reference proteome</keyword>
<reference evidence="2 3" key="1">
    <citation type="journal article" date="2010" name="Virology">
        <title>A tale of tails: Sialidase is key to success in a model of phage therapy against K1-capsulated Escherichia coli.</title>
        <authorList>
            <person name="Bull J.J."/>
            <person name="Vimr E.R."/>
            <person name="Molineux I.J."/>
        </authorList>
    </citation>
    <scope>NUCLEOTIDE SEQUENCE</scope>
</reference>
<accession>D2XJE5</accession>
<evidence type="ECO:0000256" key="1">
    <source>
        <dbReference type="SAM" id="Coils"/>
    </source>
</evidence>
<dbReference type="RefSeq" id="YP_009168861.1">
    <property type="nucleotide sequence ID" value="NC_027994.1"/>
</dbReference>
<name>D2XJE5_9CAUD</name>
<organism evidence="2 3">
    <name type="scientific">Escherichia phage K1H</name>
    <dbReference type="NCBI Taxonomy" id="698487"/>
    <lineage>
        <taxon>Viruses</taxon>
        <taxon>Duplodnaviria</taxon>
        <taxon>Heunggongvirae</taxon>
        <taxon>Uroviricota</taxon>
        <taxon>Caudoviricetes</taxon>
        <taxon>Sarkviridae</taxon>
        <taxon>Guernseyvirinae</taxon>
        <taxon>Kagunavirus</taxon>
        <taxon>Kagunavirus K1H</taxon>
    </lineage>
</organism>
<dbReference type="KEGG" id="vg:26040757"/>
<evidence type="ECO:0000313" key="3">
    <source>
        <dbReference type="Proteomes" id="UP000001892"/>
    </source>
</evidence>
<dbReference type="Proteomes" id="UP000001892">
    <property type="component" value="Segment"/>
</dbReference>
<dbReference type="EMBL" id="GU196278">
    <property type="protein sequence ID" value="ADA82323.1"/>
    <property type="molecule type" value="Genomic_DNA"/>
</dbReference>
<sequence length="67" mass="7813">MNNEFDIDACNELVKSALNAREQLLAMQLKREIKRIKELEEEILRLRQQRDAANAQLAFILEKLSEG</sequence>
<dbReference type="GeneID" id="26040757"/>